<dbReference type="EMBL" id="LFMY01000004">
    <property type="protein sequence ID" value="OKL60963.1"/>
    <property type="molecule type" value="Genomic_DNA"/>
</dbReference>
<evidence type="ECO:0000313" key="2">
    <source>
        <dbReference type="Proteomes" id="UP000214365"/>
    </source>
</evidence>
<name>A0A225AND1_TALAT</name>
<dbReference type="Proteomes" id="UP000214365">
    <property type="component" value="Unassembled WGS sequence"/>
</dbReference>
<dbReference type="RefSeq" id="XP_020121084.1">
    <property type="nucleotide sequence ID" value="XM_020266024.1"/>
</dbReference>
<comment type="caution">
    <text evidence="1">The sequence shown here is derived from an EMBL/GenBank/DDBJ whole genome shotgun (WGS) entry which is preliminary data.</text>
</comment>
<evidence type="ECO:0000313" key="1">
    <source>
        <dbReference type="EMBL" id="OKL60963.1"/>
    </source>
</evidence>
<protein>
    <submittedName>
        <fullName evidence="1">Uncharacterized protein</fullName>
    </submittedName>
</protein>
<dbReference type="AlphaFoldDB" id="A0A225AND1"/>
<sequence length="240" mass="26782">MSAEAALFYAVTPGPGETQEQAEIRAHTPACSRSKPTIIEEGEHKDGKNIEVAYMEVRVVNYTDCSDMNIFAKHISYSDSCIEDVVIAIGRRCVVFARLPCNECPFCLEASSKLVRYVAASYLMEDTGVELYLLIPVIKYLGGLRPAYISEEHKQAHIDTLKDVFFGELRKTYRCQLHPFVPHDLSKGPQPTKPIIQVGNWNKNGFPAVRINDDFGGQSARIVKNRGQVNMDSLTIVAVE</sequence>
<dbReference type="GeneID" id="31003450"/>
<reference evidence="1 2" key="1">
    <citation type="submission" date="2015-06" db="EMBL/GenBank/DDBJ databases">
        <title>Talaromyces atroroseus IBT 11181 draft genome.</title>
        <authorList>
            <person name="Rasmussen K.B."/>
            <person name="Rasmussen S."/>
            <person name="Petersen B."/>
            <person name="Sicheritz-Ponten T."/>
            <person name="Mortensen U.H."/>
            <person name="Thrane U."/>
        </authorList>
    </citation>
    <scope>NUCLEOTIDE SEQUENCE [LARGE SCALE GENOMIC DNA]</scope>
    <source>
        <strain evidence="1 2">IBT 11181</strain>
    </source>
</reference>
<organism evidence="1 2">
    <name type="scientific">Talaromyces atroroseus</name>
    <dbReference type="NCBI Taxonomy" id="1441469"/>
    <lineage>
        <taxon>Eukaryota</taxon>
        <taxon>Fungi</taxon>
        <taxon>Dikarya</taxon>
        <taxon>Ascomycota</taxon>
        <taxon>Pezizomycotina</taxon>
        <taxon>Eurotiomycetes</taxon>
        <taxon>Eurotiomycetidae</taxon>
        <taxon>Eurotiales</taxon>
        <taxon>Trichocomaceae</taxon>
        <taxon>Talaromyces</taxon>
        <taxon>Talaromyces sect. Trachyspermi</taxon>
    </lineage>
</organism>
<accession>A0A225AND1</accession>
<keyword evidence="2" id="KW-1185">Reference proteome</keyword>
<gene>
    <name evidence="1" type="ORF">UA08_03695</name>
</gene>
<proteinExistence type="predicted"/>